<dbReference type="AlphaFoldDB" id="A0A6F8XIJ3"/>
<keyword evidence="10 11" id="KW-0238">DNA-binding</keyword>
<dbReference type="RefSeq" id="WP_232070873.1">
    <property type="nucleotide sequence ID" value="NZ_AP022870.1"/>
</dbReference>
<dbReference type="InterPro" id="IPR014001">
    <property type="entry name" value="Helicase_ATP-bd"/>
</dbReference>
<dbReference type="Proteomes" id="UP000502508">
    <property type="component" value="Chromosome"/>
</dbReference>
<sequence length="1019" mass="115419">MSQGGGVEAPNSALRYEPIAVSDEATVVATYEPDGGSDQGYQSEAQLEAEFIELLGQQAYERLHITSAADLEVNLRRQLELLNNVVFSDDEWKWFFAKKIASKNEGIVEKTARIQEDPIQVLARDDGTSKNIKLIDKSNIHANRLQVINQYETVGEGAGTARKHRYDVTILVNGLPLVHMELKRRGVPLKEAFNQITRYQRESFWADAGLFEYIQLFVISNGTHTKYYANTTRARKVAESEGGKRKRKQTSNSFEFTSWWTDAENRRIGDLTAFTRTFFSKHTLLNVLTKYSVFDVSRTLLVMRPYQIVAAERILRRVVSSAKATGPKAGGYIWHTTGSGKTLTSFKTAQLASKIDGVDKVLFVVDRKDLDYQTMLEYNRFEKDSVNGSRSTAELKRQLQDQNASIIVTTIQKLSRFIEQNKGHEITNGHVVLIFDECHRSQFGDMGTAVRKAFRRSHLFGFTGTPIFPLNAGGATKDTTEKIFGGRLHSYTILDAINDGNVLPFRVSFQNTVRAADDVEDKKVAGIDTEEVLRNPERIRKIVAYVLDHFDTKTMRTQGYSLGEKRVRGFNSMLATASIPALKIYYDEFALQQTERAAADPSYQPLKIATIFSYAVNEDEQIGGIIEDEAMDADQLEASSRDFLERAISDYNAAFGTTYDTSAAKFENYYKDLARRVKDREVDLVIVVNMFLTGFDATTLNTLWVDKNLKSHGLIQAFSRTNRILNSVKAYGNIVCFRNLEKAVDDALVLFGNSEANGVVLLKPYTHYHAAYVSLVEQLLEQCPPGTEPFGEAQEKAFVVLFGRILRLRNILTSFDEFAHDESLPPRQLQNYTSVYNALWEWHRKRDTGEKESILDDVVFEIELIKQVEVNFDYILMLIQRWRDEGQANMGEDGRMPLRAIEDAIDASPSLRNKKDLIMDFVDSMSVTGEVNDDWRVFVTQRREAELAEIVDAERLRPEQTKSFIEAAFRDGAIATNGTAITQVLPPVSRFAKDNNLGAKKERVIAKLTEYFERFSKLA</sequence>
<keyword evidence="5 11" id="KW-0547">Nucleotide-binding</keyword>
<keyword evidence="4" id="KW-0540">Nuclease</keyword>
<dbReference type="Pfam" id="PF18766">
    <property type="entry name" value="SWI2_SNF2"/>
    <property type="match status" value="1"/>
</dbReference>
<evidence type="ECO:0000256" key="5">
    <source>
        <dbReference type="ARBA" id="ARBA00022741"/>
    </source>
</evidence>
<evidence type="ECO:0000256" key="1">
    <source>
        <dbReference type="ARBA" id="ARBA00000851"/>
    </source>
</evidence>
<evidence type="ECO:0000256" key="3">
    <source>
        <dbReference type="ARBA" id="ARBA00011296"/>
    </source>
</evidence>
<dbReference type="CDD" id="cd18030">
    <property type="entry name" value="DEXHc_RE_I_HsdR"/>
    <property type="match status" value="1"/>
</dbReference>
<protein>
    <recommendedName>
        <fullName evidence="11">Type I restriction enzyme endonuclease subunit</fullName>
        <shortName evidence="11">R protein</shortName>
        <ecNumber evidence="11">3.1.21.3</ecNumber>
    </recommendedName>
</protein>
<evidence type="ECO:0000256" key="8">
    <source>
        <dbReference type="ARBA" id="ARBA00022801"/>
    </source>
</evidence>
<keyword evidence="8 11" id="KW-0378">Hydrolase</keyword>
<dbReference type="Pfam" id="PF22679">
    <property type="entry name" value="T1R_D3-like"/>
    <property type="match status" value="1"/>
</dbReference>
<dbReference type="InterPro" id="IPR040980">
    <property type="entry name" value="SWI2_SNF2"/>
</dbReference>
<dbReference type="KEGG" id="pfla:Pflav_000440"/>
<comment type="function">
    <text evidence="11">Subunit R is required for both nuclease and ATPase activities, but not for modification.</text>
</comment>
<reference evidence="13 14" key="1">
    <citation type="submission" date="2020-03" db="EMBL/GenBank/DDBJ databases">
        <title>Whole genome shotgun sequence of Phytohabitans flavus NBRC 107702.</title>
        <authorList>
            <person name="Komaki H."/>
            <person name="Tamura T."/>
        </authorList>
    </citation>
    <scope>NUCLEOTIDE SEQUENCE [LARGE SCALE GENOMIC DNA]</scope>
    <source>
        <strain evidence="13 14">NBRC 107702</strain>
    </source>
</reference>
<dbReference type="Gene3D" id="3.90.1570.50">
    <property type="match status" value="2"/>
</dbReference>
<dbReference type="InterPro" id="IPR055180">
    <property type="entry name" value="HsdR_RecA-like_helicase_dom_2"/>
</dbReference>
<dbReference type="NCBIfam" id="TIGR00348">
    <property type="entry name" value="hsdR"/>
    <property type="match status" value="1"/>
</dbReference>
<dbReference type="InterPro" id="IPR022625">
    <property type="entry name" value="TypeI_RM_Rsu_C"/>
</dbReference>
<comment type="similarity">
    <text evidence="2 11">Belongs to the HsdR family.</text>
</comment>
<keyword evidence="13" id="KW-0347">Helicase</keyword>
<dbReference type="EC" id="3.1.21.3" evidence="11"/>
<dbReference type="InterPro" id="IPR004473">
    <property type="entry name" value="Restrct_endonuc_typeI_HsdR"/>
</dbReference>
<dbReference type="InterPro" id="IPR007409">
    <property type="entry name" value="Restrct_endonuc_type1_HsdR_N"/>
</dbReference>
<dbReference type="EMBL" id="AP022870">
    <property type="protein sequence ID" value="BCB73634.1"/>
    <property type="molecule type" value="Genomic_DNA"/>
</dbReference>
<dbReference type="REBASE" id="395943">
    <property type="entry name" value="Pfl107702ORF400P"/>
</dbReference>
<gene>
    <name evidence="13" type="ORF">Pflav_000440</name>
</gene>
<comment type="subunit">
    <text evidence="3 11">The type I restriction/modification system is composed of three polypeptides R, M and S.</text>
</comment>
<dbReference type="GO" id="GO:0005524">
    <property type="term" value="F:ATP binding"/>
    <property type="evidence" value="ECO:0007669"/>
    <property type="project" value="UniProtKB-KW"/>
</dbReference>
<proteinExistence type="inferred from homology"/>
<dbReference type="SMART" id="SM00487">
    <property type="entry name" value="DEXDc"/>
    <property type="match status" value="1"/>
</dbReference>
<dbReference type="CDD" id="cd22332">
    <property type="entry name" value="HsdR_N"/>
    <property type="match status" value="1"/>
</dbReference>
<dbReference type="GO" id="GO:0003677">
    <property type="term" value="F:DNA binding"/>
    <property type="evidence" value="ECO:0007669"/>
    <property type="project" value="UniProtKB-KW"/>
</dbReference>
<organism evidence="13 14">
    <name type="scientific">Phytohabitans flavus</name>
    <dbReference type="NCBI Taxonomy" id="1076124"/>
    <lineage>
        <taxon>Bacteria</taxon>
        <taxon>Bacillati</taxon>
        <taxon>Actinomycetota</taxon>
        <taxon>Actinomycetes</taxon>
        <taxon>Micromonosporales</taxon>
        <taxon>Micromonosporaceae</taxon>
    </lineage>
</organism>
<dbReference type="GO" id="GO:0009035">
    <property type="term" value="F:type I site-specific deoxyribonuclease activity"/>
    <property type="evidence" value="ECO:0007669"/>
    <property type="project" value="UniProtKB-EC"/>
</dbReference>
<dbReference type="GO" id="GO:0009307">
    <property type="term" value="P:DNA restriction-modification system"/>
    <property type="evidence" value="ECO:0007669"/>
    <property type="project" value="UniProtKB-KW"/>
</dbReference>
<dbReference type="PANTHER" id="PTHR30195:SF16">
    <property type="entry name" value="TYPE I RESTRICTION ENZYME ENDONUCLEASE SUBUNIT"/>
    <property type="match status" value="1"/>
</dbReference>
<evidence type="ECO:0000256" key="6">
    <source>
        <dbReference type="ARBA" id="ARBA00022747"/>
    </source>
</evidence>
<dbReference type="Pfam" id="PF12008">
    <property type="entry name" value="EcoR124_C"/>
    <property type="match status" value="1"/>
</dbReference>
<dbReference type="InterPro" id="IPR051268">
    <property type="entry name" value="Type-I_R_enzyme_R_subunit"/>
</dbReference>
<evidence type="ECO:0000256" key="2">
    <source>
        <dbReference type="ARBA" id="ARBA00008598"/>
    </source>
</evidence>
<keyword evidence="6 11" id="KW-0680">Restriction system</keyword>
<dbReference type="PANTHER" id="PTHR30195">
    <property type="entry name" value="TYPE I SITE-SPECIFIC DEOXYRIBONUCLEASE PROTEIN SUBUNIT M AND R"/>
    <property type="match status" value="1"/>
</dbReference>
<evidence type="ECO:0000259" key="12">
    <source>
        <dbReference type="PROSITE" id="PS51192"/>
    </source>
</evidence>
<evidence type="ECO:0000256" key="11">
    <source>
        <dbReference type="RuleBase" id="RU364115"/>
    </source>
</evidence>
<evidence type="ECO:0000256" key="9">
    <source>
        <dbReference type="ARBA" id="ARBA00022840"/>
    </source>
</evidence>
<comment type="catalytic activity">
    <reaction evidence="1 11">
        <text>Endonucleolytic cleavage of DNA to give random double-stranded fragments with terminal 5'-phosphates, ATP is simultaneously hydrolyzed.</text>
        <dbReference type="EC" id="3.1.21.3"/>
    </reaction>
</comment>
<dbReference type="CDD" id="cd18800">
    <property type="entry name" value="SF2_C_EcoR124I-like"/>
    <property type="match status" value="1"/>
</dbReference>
<name>A0A6F8XIJ3_9ACTN</name>
<dbReference type="PROSITE" id="PS51192">
    <property type="entry name" value="HELICASE_ATP_BIND_1"/>
    <property type="match status" value="1"/>
</dbReference>
<dbReference type="SUPFAM" id="SSF52540">
    <property type="entry name" value="P-loop containing nucleoside triphosphate hydrolases"/>
    <property type="match status" value="1"/>
</dbReference>
<dbReference type="Pfam" id="PF04313">
    <property type="entry name" value="HSDR_N"/>
    <property type="match status" value="1"/>
</dbReference>
<keyword evidence="7" id="KW-0255">Endonuclease</keyword>
<dbReference type="Gene3D" id="1.20.58.2040">
    <property type="match status" value="1"/>
</dbReference>
<feature type="domain" description="Helicase ATP-binding" evidence="12">
    <location>
        <begin position="322"/>
        <end position="467"/>
    </location>
</feature>
<evidence type="ECO:0000313" key="13">
    <source>
        <dbReference type="EMBL" id="BCB73634.1"/>
    </source>
</evidence>
<keyword evidence="9 11" id="KW-0067">ATP-binding</keyword>
<accession>A0A6F8XIJ3</accession>
<evidence type="ECO:0000256" key="10">
    <source>
        <dbReference type="ARBA" id="ARBA00023125"/>
    </source>
</evidence>
<evidence type="ECO:0000256" key="4">
    <source>
        <dbReference type="ARBA" id="ARBA00022722"/>
    </source>
</evidence>
<keyword evidence="14" id="KW-1185">Reference proteome</keyword>
<dbReference type="InterPro" id="IPR027417">
    <property type="entry name" value="P-loop_NTPase"/>
</dbReference>
<evidence type="ECO:0000256" key="7">
    <source>
        <dbReference type="ARBA" id="ARBA00022759"/>
    </source>
</evidence>
<reference evidence="13 14" key="2">
    <citation type="submission" date="2020-03" db="EMBL/GenBank/DDBJ databases">
        <authorList>
            <person name="Ichikawa N."/>
            <person name="Kimura A."/>
            <person name="Kitahashi Y."/>
            <person name="Uohara A."/>
        </authorList>
    </citation>
    <scope>NUCLEOTIDE SEQUENCE [LARGE SCALE GENOMIC DNA]</scope>
    <source>
        <strain evidence="13 14">NBRC 107702</strain>
    </source>
</reference>
<evidence type="ECO:0000313" key="14">
    <source>
        <dbReference type="Proteomes" id="UP000502508"/>
    </source>
</evidence>
<dbReference type="GO" id="GO:0004386">
    <property type="term" value="F:helicase activity"/>
    <property type="evidence" value="ECO:0007669"/>
    <property type="project" value="UniProtKB-KW"/>
</dbReference>
<dbReference type="Gene3D" id="3.40.50.300">
    <property type="entry name" value="P-loop containing nucleotide triphosphate hydrolases"/>
    <property type="match status" value="2"/>
</dbReference>